<organism evidence="2 3">
    <name type="scientific">Phanerochaete carnosa (strain HHB-10118-sp)</name>
    <name type="common">White-rot fungus</name>
    <name type="synonym">Peniophora carnosa</name>
    <dbReference type="NCBI Taxonomy" id="650164"/>
    <lineage>
        <taxon>Eukaryota</taxon>
        <taxon>Fungi</taxon>
        <taxon>Dikarya</taxon>
        <taxon>Basidiomycota</taxon>
        <taxon>Agaricomycotina</taxon>
        <taxon>Agaricomycetes</taxon>
        <taxon>Polyporales</taxon>
        <taxon>Phanerochaetaceae</taxon>
        <taxon>Phanerochaete</taxon>
    </lineage>
</organism>
<feature type="compositionally biased region" description="Basic and acidic residues" evidence="1">
    <location>
        <begin position="165"/>
        <end position="178"/>
    </location>
</feature>
<dbReference type="HOGENOM" id="CLU_683537_0_0_1"/>
<evidence type="ECO:0000313" key="2">
    <source>
        <dbReference type="EMBL" id="EKM58653.1"/>
    </source>
</evidence>
<feature type="compositionally biased region" description="Polar residues" evidence="1">
    <location>
        <begin position="137"/>
        <end position="163"/>
    </location>
</feature>
<keyword evidence="3" id="KW-1185">Reference proteome</keyword>
<proteinExistence type="predicted"/>
<dbReference type="RefSeq" id="XP_007393956.1">
    <property type="nucleotide sequence ID" value="XM_007393894.1"/>
</dbReference>
<dbReference type="EMBL" id="JH930470">
    <property type="protein sequence ID" value="EKM58653.1"/>
    <property type="molecule type" value="Genomic_DNA"/>
</dbReference>
<evidence type="ECO:0000256" key="1">
    <source>
        <dbReference type="SAM" id="MobiDB-lite"/>
    </source>
</evidence>
<dbReference type="AlphaFoldDB" id="K5W429"/>
<feature type="compositionally biased region" description="Acidic residues" evidence="1">
    <location>
        <begin position="355"/>
        <end position="366"/>
    </location>
</feature>
<accession>K5W429</accession>
<feature type="region of interest" description="Disordered" evidence="1">
    <location>
        <begin position="202"/>
        <end position="223"/>
    </location>
</feature>
<feature type="compositionally biased region" description="Low complexity" evidence="1">
    <location>
        <begin position="84"/>
        <end position="105"/>
    </location>
</feature>
<sequence length="403" mass="42753">MPHVELSQPQSATGANDKGKQPMKSHAGRNKSSVDVRTSQQTKSLDWASSSAGGSNVPDVGGSGIKPRRGSAPGLALSTLDTLRVPARSSRVSSPQRSPSVQSPSTPHMSELTQEDRPRSRLSLLVRWMINKPASWAPSQQASTSTLPSGAVSPSSIASGSRPTHTRDLTQRRSEDAFNRVSSHNDGSLTQAMRAASWGEVDGYRSRPSEDMASLYSDHGEDGPDEDTYLVGFGGVAQSPVSTVPSAVLSTVSSLGSLGSAVPMSAAQILLQRAEGSGSADLSSVPDLAARDAVLVRHAQVRAHATSPLSHRASEEDLDPQSPTFEDSDGESDVTGDRTPSEQDFAPNTSVMYQEADEESDEEEPAPLEVKTRRPSWSVHSRPSSPRRSDIGQEGCARPAIRI</sequence>
<dbReference type="OrthoDB" id="2667239at2759"/>
<dbReference type="Proteomes" id="UP000008370">
    <property type="component" value="Unassembled WGS sequence"/>
</dbReference>
<dbReference type="InParanoid" id="K5W429"/>
<protein>
    <submittedName>
        <fullName evidence="2">Uncharacterized protein</fullName>
    </submittedName>
</protein>
<gene>
    <name evidence="2" type="ORF">PHACADRAFT_159755</name>
</gene>
<name>K5W429_PHACS</name>
<evidence type="ECO:0000313" key="3">
    <source>
        <dbReference type="Proteomes" id="UP000008370"/>
    </source>
</evidence>
<feature type="region of interest" description="Disordered" evidence="1">
    <location>
        <begin position="1"/>
        <end position="119"/>
    </location>
</feature>
<dbReference type="KEGG" id="pco:PHACADRAFT_159755"/>
<feature type="compositionally biased region" description="Low complexity" evidence="1">
    <location>
        <begin position="375"/>
        <end position="386"/>
    </location>
</feature>
<feature type="compositionally biased region" description="Polar residues" evidence="1">
    <location>
        <begin position="30"/>
        <end position="54"/>
    </location>
</feature>
<dbReference type="GeneID" id="18909139"/>
<feature type="region of interest" description="Disordered" evidence="1">
    <location>
        <begin position="304"/>
        <end position="403"/>
    </location>
</feature>
<reference evidence="2 3" key="1">
    <citation type="journal article" date="2012" name="BMC Genomics">
        <title>Comparative genomics of the white-rot fungi, Phanerochaete carnosa and P. chrysosporium, to elucidate the genetic basis of the distinct wood types they colonize.</title>
        <authorList>
            <person name="Suzuki H."/>
            <person name="MacDonald J."/>
            <person name="Syed K."/>
            <person name="Salamov A."/>
            <person name="Hori C."/>
            <person name="Aerts A."/>
            <person name="Henrissat B."/>
            <person name="Wiebenga A."/>
            <person name="vanKuyk P.A."/>
            <person name="Barry K."/>
            <person name="Lindquist E."/>
            <person name="LaButti K."/>
            <person name="Lapidus A."/>
            <person name="Lucas S."/>
            <person name="Coutinho P."/>
            <person name="Gong Y."/>
            <person name="Samejima M."/>
            <person name="Mahadevan R."/>
            <person name="Abou-Zaid M."/>
            <person name="de Vries R.P."/>
            <person name="Igarashi K."/>
            <person name="Yadav J.S."/>
            <person name="Grigoriev I.V."/>
            <person name="Master E.R."/>
        </authorList>
    </citation>
    <scope>NUCLEOTIDE SEQUENCE [LARGE SCALE GENOMIC DNA]</scope>
    <source>
        <strain evidence="2 3">HHB-10118-sp</strain>
    </source>
</reference>
<feature type="region of interest" description="Disordered" evidence="1">
    <location>
        <begin position="135"/>
        <end position="188"/>
    </location>
</feature>